<keyword evidence="2" id="KW-1185">Reference proteome</keyword>
<evidence type="ECO:0000313" key="2">
    <source>
        <dbReference type="Proteomes" id="UP000735302"/>
    </source>
</evidence>
<proteinExistence type="predicted"/>
<gene>
    <name evidence="1" type="ORF">PoB_006317000</name>
</gene>
<sequence length="90" mass="10283">MTDEKKKLISKGDALTLTMTIEMARSFEDGHKDLNEYMFYINNTRAESAMKTIEAVGMRRRIKGEQACGRCGTHHSQRSCPAYMTVCQKM</sequence>
<dbReference type="Proteomes" id="UP000735302">
    <property type="component" value="Unassembled WGS sequence"/>
</dbReference>
<organism evidence="1 2">
    <name type="scientific">Plakobranchus ocellatus</name>
    <dbReference type="NCBI Taxonomy" id="259542"/>
    <lineage>
        <taxon>Eukaryota</taxon>
        <taxon>Metazoa</taxon>
        <taxon>Spiralia</taxon>
        <taxon>Lophotrochozoa</taxon>
        <taxon>Mollusca</taxon>
        <taxon>Gastropoda</taxon>
        <taxon>Heterobranchia</taxon>
        <taxon>Euthyneura</taxon>
        <taxon>Panpulmonata</taxon>
        <taxon>Sacoglossa</taxon>
        <taxon>Placobranchoidea</taxon>
        <taxon>Plakobranchidae</taxon>
        <taxon>Plakobranchus</taxon>
    </lineage>
</organism>
<comment type="caution">
    <text evidence="1">The sequence shown here is derived from an EMBL/GenBank/DDBJ whole genome shotgun (WGS) entry which is preliminary data.</text>
</comment>
<protein>
    <submittedName>
        <fullName evidence="1">Uncharacterized protein</fullName>
    </submittedName>
</protein>
<reference evidence="1 2" key="1">
    <citation type="journal article" date="2021" name="Elife">
        <title>Chloroplast acquisition without the gene transfer in kleptoplastic sea slugs, Plakobranchus ocellatus.</title>
        <authorList>
            <person name="Maeda T."/>
            <person name="Takahashi S."/>
            <person name="Yoshida T."/>
            <person name="Shimamura S."/>
            <person name="Takaki Y."/>
            <person name="Nagai Y."/>
            <person name="Toyoda A."/>
            <person name="Suzuki Y."/>
            <person name="Arimoto A."/>
            <person name="Ishii H."/>
            <person name="Satoh N."/>
            <person name="Nishiyama T."/>
            <person name="Hasebe M."/>
            <person name="Maruyama T."/>
            <person name="Minagawa J."/>
            <person name="Obokata J."/>
            <person name="Shigenobu S."/>
        </authorList>
    </citation>
    <scope>NUCLEOTIDE SEQUENCE [LARGE SCALE GENOMIC DNA]</scope>
</reference>
<name>A0AAV4CXZ5_9GAST</name>
<dbReference type="EMBL" id="BLXT01007118">
    <property type="protein sequence ID" value="GFO36665.1"/>
    <property type="molecule type" value="Genomic_DNA"/>
</dbReference>
<dbReference type="AlphaFoldDB" id="A0AAV4CXZ5"/>
<accession>A0AAV4CXZ5</accession>
<evidence type="ECO:0000313" key="1">
    <source>
        <dbReference type="EMBL" id="GFO36665.1"/>
    </source>
</evidence>